<evidence type="ECO:0000313" key="3">
    <source>
        <dbReference type="Proteomes" id="UP000006898"/>
    </source>
</evidence>
<dbReference type="KEGG" id="mox:DAMO_1489"/>
<sequence>MQGFAALIPAYPTEITANLAKTCYTKRMIADRDRRIIEKIAAKHHAKGVVLFGSSLSPDKESRDIDIGVEGIEQKDFFAFYGELLCALSKSVDVVDMSVESRFVKLIRLEGISLYA</sequence>
<protein>
    <recommendedName>
        <fullName evidence="1">Polymerase beta nucleotidyltransferase domain-containing protein</fullName>
    </recommendedName>
</protein>
<dbReference type="Pfam" id="PF18765">
    <property type="entry name" value="Polbeta"/>
    <property type="match status" value="1"/>
</dbReference>
<dbReference type="eggNOG" id="COG1669">
    <property type="taxonomic scope" value="Bacteria"/>
</dbReference>
<dbReference type="HOGENOM" id="CLU_168826_0_0_0"/>
<dbReference type="SUPFAM" id="SSF81301">
    <property type="entry name" value="Nucleotidyltransferase"/>
    <property type="match status" value="1"/>
</dbReference>
<dbReference type="AlphaFoldDB" id="D5MFL8"/>
<evidence type="ECO:0000313" key="2">
    <source>
        <dbReference type="EMBL" id="CBE68549.1"/>
    </source>
</evidence>
<evidence type="ECO:0000259" key="1">
    <source>
        <dbReference type="Pfam" id="PF18765"/>
    </source>
</evidence>
<dbReference type="Gene3D" id="3.30.460.10">
    <property type="entry name" value="Beta Polymerase, domain 2"/>
    <property type="match status" value="1"/>
</dbReference>
<dbReference type="InterPro" id="IPR043519">
    <property type="entry name" value="NT_sf"/>
</dbReference>
<name>D5MFL8_METO1</name>
<reference evidence="2 3" key="1">
    <citation type="journal article" date="2010" name="Nature">
        <title>Nitrite-driven anaerobic methane oxidation by oxygenic bacteria.</title>
        <authorList>
            <person name="Ettwig K.F."/>
            <person name="Butler M.K."/>
            <person name="Le Paslier D."/>
            <person name="Pelletier E."/>
            <person name="Mangenot S."/>
            <person name="Kuypers M.M.M."/>
            <person name="Schreiber F."/>
            <person name="Dutilh B.E."/>
            <person name="Zedelius J."/>
            <person name="de Beer D."/>
            <person name="Gloerich J."/>
            <person name="Wessels H.J.C.T."/>
            <person name="van Allen T."/>
            <person name="Luesken F."/>
            <person name="Wu M."/>
            <person name="van de Pas-Schoonen K.T."/>
            <person name="Op den Camp H.J.M."/>
            <person name="Janssen-Megens E.M."/>
            <person name="Francoijs K-J."/>
            <person name="Stunnenberg H."/>
            <person name="Weissenbach J."/>
            <person name="Jetten M.S.M."/>
            <person name="Strous M."/>
        </authorList>
    </citation>
    <scope>NUCLEOTIDE SEQUENCE [LARGE SCALE GENOMIC DNA]</scope>
</reference>
<dbReference type="EMBL" id="FP565575">
    <property type="protein sequence ID" value="CBE68549.1"/>
    <property type="molecule type" value="Genomic_DNA"/>
</dbReference>
<proteinExistence type="predicted"/>
<accession>D5MFL8</accession>
<dbReference type="Proteomes" id="UP000006898">
    <property type="component" value="Chromosome"/>
</dbReference>
<organism evidence="2 3">
    <name type="scientific">Methylomirabilis oxygeniifera</name>
    <dbReference type="NCBI Taxonomy" id="671143"/>
    <lineage>
        <taxon>Bacteria</taxon>
        <taxon>Candidatus Methylomirabilota</taxon>
        <taxon>Candidatus Methylomirabilia</taxon>
        <taxon>Candidatus Methylomirabilales</taxon>
        <taxon>Candidatus Methylomirabilaceae</taxon>
        <taxon>Candidatus Methylomirabilis</taxon>
    </lineage>
</organism>
<dbReference type="STRING" id="671143.DAMO_1489"/>
<dbReference type="InterPro" id="IPR041633">
    <property type="entry name" value="Polbeta"/>
</dbReference>
<gene>
    <name evidence="2" type="ORF">DAMO_1489</name>
</gene>
<feature type="domain" description="Polymerase beta nucleotidyltransferase" evidence="1">
    <location>
        <begin position="37"/>
        <end position="115"/>
    </location>
</feature>